<dbReference type="Proteomes" id="UP000277580">
    <property type="component" value="Unassembled WGS sequence"/>
</dbReference>
<keyword evidence="1" id="KW-1133">Transmembrane helix</keyword>
<feature type="transmembrane region" description="Helical" evidence="1">
    <location>
        <begin position="98"/>
        <end position="121"/>
    </location>
</feature>
<gene>
    <name evidence="2" type="ORF">P167DRAFT_1155</name>
</gene>
<organism evidence="2 3">
    <name type="scientific">Morchella conica CCBAS932</name>
    <dbReference type="NCBI Taxonomy" id="1392247"/>
    <lineage>
        <taxon>Eukaryota</taxon>
        <taxon>Fungi</taxon>
        <taxon>Dikarya</taxon>
        <taxon>Ascomycota</taxon>
        <taxon>Pezizomycotina</taxon>
        <taxon>Pezizomycetes</taxon>
        <taxon>Pezizales</taxon>
        <taxon>Morchellaceae</taxon>
        <taxon>Morchella</taxon>
    </lineage>
</organism>
<dbReference type="AlphaFoldDB" id="A0A3N4LA33"/>
<keyword evidence="3" id="KW-1185">Reference proteome</keyword>
<protein>
    <submittedName>
        <fullName evidence="2">Uncharacterized protein</fullName>
    </submittedName>
</protein>
<keyword evidence="1" id="KW-0472">Membrane</keyword>
<sequence>MMLCYAMLCSSTPFARYKCFLPPKLLYLADYPPLPRPRAIAAGRVGKKKKNVPFLLGRGARCLYCMHACMVRRGERDRERASHARADGGVGMFSISGFIFYNFFFPSLLVLYCSAYPAMLLSCSGM</sequence>
<reference evidence="2 3" key="1">
    <citation type="journal article" date="2018" name="Nat. Ecol. Evol.">
        <title>Pezizomycetes genomes reveal the molecular basis of ectomycorrhizal truffle lifestyle.</title>
        <authorList>
            <person name="Murat C."/>
            <person name="Payen T."/>
            <person name="Noel B."/>
            <person name="Kuo A."/>
            <person name="Morin E."/>
            <person name="Chen J."/>
            <person name="Kohler A."/>
            <person name="Krizsan K."/>
            <person name="Balestrini R."/>
            <person name="Da Silva C."/>
            <person name="Montanini B."/>
            <person name="Hainaut M."/>
            <person name="Levati E."/>
            <person name="Barry K.W."/>
            <person name="Belfiori B."/>
            <person name="Cichocki N."/>
            <person name="Clum A."/>
            <person name="Dockter R.B."/>
            <person name="Fauchery L."/>
            <person name="Guy J."/>
            <person name="Iotti M."/>
            <person name="Le Tacon F."/>
            <person name="Lindquist E.A."/>
            <person name="Lipzen A."/>
            <person name="Malagnac F."/>
            <person name="Mello A."/>
            <person name="Molinier V."/>
            <person name="Miyauchi S."/>
            <person name="Poulain J."/>
            <person name="Riccioni C."/>
            <person name="Rubini A."/>
            <person name="Sitrit Y."/>
            <person name="Splivallo R."/>
            <person name="Traeger S."/>
            <person name="Wang M."/>
            <person name="Zifcakova L."/>
            <person name="Wipf D."/>
            <person name="Zambonelli A."/>
            <person name="Paolocci F."/>
            <person name="Nowrousian M."/>
            <person name="Ottonello S."/>
            <person name="Baldrian P."/>
            <person name="Spatafora J.W."/>
            <person name="Henrissat B."/>
            <person name="Nagy L.G."/>
            <person name="Aury J.M."/>
            <person name="Wincker P."/>
            <person name="Grigoriev I.V."/>
            <person name="Bonfante P."/>
            <person name="Martin F.M."/>
        </authorList>
    </citation>
    <scope>NUCLEOTIDE SEQUENCE [LARGE SCALE GENOMIC DNA]</scope>
    <source>
        <strain evidence="2 3">CCBAS932</strain>
    </source>
</reference>
<accession>A0A3N4LA33</accession>
<evidence type="ECO:0000313" key="3">
    <source>
        <dbReference type="Proteomes" id="UP000277580"/>
    </source>
</evidence>
<proteinExistence type="predicted"/>
<evidence type="ECO:0000256" key="1">
    <source>
        <dbReference type="SAM" id="Phobius"/>
    </source>
</evidence>
<keyword evidence="1" id="KW-0812">Transmembrane</keyword>
<evidence type="ECO:0000313" key="2">
    <source>
        <dbReference type="EMBL" id="RPB17501.1"/>
    </source>
</evidence>
<dbReference type="InParanoid" id="A0A3N4LA33"/>
<dbReference type="EMBL" id="ML119105">
    <property type="protein sequence ID" value="RPB17501.1"/>
    <property type="molecule type" value="Genomic_DNA"/>
</dbReference>
<name>A0A3N4LA33_9PEZI</name>